<dbReference type="InterPro" id="IPR010076">
    <property type="entry name" value="BioH"/>
</dbReference>
<dbReference type="Proteomes" id="UP000229278">
    <property type="component" value="Unassembled WGS sequence"/>
</dbReference>
<dbReference type="GO" id="GO:0005737">
    <property type="term" value="C:cytoplasm"/>
    <property type="evidence" value="ECO:0007669"/>
    <property type="project" value="UniProtKB-SubCell"/>
</dbReference>
<dbReference type="InterPro" id="IPR000073">
    <property type="entry name" value="AB_hydrolase_1"/>
</dbReference>
<dbReference type="PRINTS" id="PR00111">
    <property type="entry name" value="ABHYDROLASE"/>
</dbReference>
<comment type="caution">
    <text evidence="5">Lacks conserved residue(s) required for the propagation of feature annotation.</text>
</comment>
<protein>
    <recommendedName>
        <fullName evidence="5">Pimeloyl-[acyl-carrier protein] methyl ester esterase</fullName>
        <ecNumber evidence="5">3.1.1.85</ecNumber>
    </recommendedName>
    <alternativeName>
        <fullName evidence="5">Biotin synthesis protein BioH</fullName>
    </alternativeName>
    <alternativeName>
        <fullName evidence="5">Carboxylesterase BioH</fullName>
    </alternativeName>
</protein>
<reference evidence="7 8" key="1">
    <citation type="submission" date="2017-10" db="EMBL/GenBank/DDBJ databases">
        <title>Novel microbial diversity and functional potential in the marine mammal oral microbiome.</title>
        <authorList>
            <person name="Dudek N.K."/>
            <person name="Sun C.L."/>
            <person name="Burstein D."/>
            <person name="Kantor R.S."/>
            <person name="Aliaga Goltsman D.S."/>
            <person name="Bik E.M."/>
            <person name="Thomas B.C."/>
            <person name="Banfield J.F."/>
            <person name="Relman D.A."/>
        </authorList>
    </citation>
    <scope>NUCLEOTIDE SEQUENCE [LARGE SCALE GENOMIC DNA]</scope>
    <source>
        <strain evidence="7">DOLJORAL78_50_517</strain>
    </source>
</reference>
<dbReference type="SUPFAM" id="SSF53474">
    <property type="entry name" value="alpha/beta-Hydrolases"/>
    <property type="match status" value="1"/>
</dbReference>
<dbReference type="PANTHER" id="PTHR43194:SF5">
    <property type="entry name" value="PIMELOYL-[ACYL-CARRIER PROTEIN] METHYL ESTER ESTERASE"/>
    <property type="match status" value="1"/>
</dbReference>
<evidence type="ECO:0000256" key="1">
    <source>
        <dbReference type="ARBA" id="ARBA00022487"/>
    </source>
</evidence>
<evidence type="ECO:0000313" key="8">
    <source>
        <dbReference type="Proteomes" id="UP000229278"/>
    </source>
</evidence>
<proteinExistence type="inferred from homology"/>
<sequence>MCQGLWSKPDHARYQQKNYYYVQTVGHGADVVLVHGWGMHAGIWQDVVEGLAGHYRVTVLDLPGHGYSRTLENQYGLVQLADMVAAAVPAPATWIGWSLGGLVAQQVALSAPEHISRLVLVSSTPSFIKRTGWLHGIDLPVLQRFAEELQQDYRAVLKRFIALEVHGSTHANEQLRLLKAMLFQHGEPEISALKAGLSILETSDLRAELPRIGCPALLLMGQRDQLIPAAAGVAMCAALPDARLHVVAGAGHAPFFSHLPEFMAELRAFLDV</sequence>
<feature type="active site" evidence="5">
    <location>
        <position position="224"/>
    </location>
</feature>
<feature type="active site" description="Nucleophile" evidence="5">
    <location>
        <position position="98"/>
    </location>
</feature>
<dbReference type="EC" id="3.1.1.85" evidence="5"/>
<comment type="caution">
    <text evidence="7">The sequence shown here is derived from an EMBL/GenBank/DDBJ whole genome shotgun (WGS) entry which is preliminary data.</text>
</comment>
<dbReference type="EMBL" id="PDTV01000011">
    <property type="protein sequence ID" value="PIE82858.1"/>
    <property type="molecule type" value="Genomic_DNA"/>
</dbReference>
<dbReference type="NCBIfam" id="TIGR01738">
    <property type="entry name" value="bioH"/>
    <property type="match status" value="1"/>
</dbReference>
<comment type="pathway">
    <text evidence="5">Cofactor biosynthesis; biotin biosynthesis.</text>
</comment>
<dbReference type="Gene3D" id="3.40.50.1820">
    <property type="entry name" value="alpha/beta hydrolase"/>
    <property type="match status" value="1"/>
</dbReference>
<comment type="subcellular location">
    <subcellularLocation>
        <location evidence="5">Cytoplasm</location>
    </subcellularLocation>
</comment>
<feature type="binding site" evidence="5">
    <location>
        <position position="37"/>
    </location>
    <ligand>
        <name>substrate</name>
    </ligand>
</feature>
<organism evidence="7 8">
    <name type="scientific">Candidatus Contendibacter odensensis</name>
    <dbReference type="NCBI Taxonomy" id="1400860"/>
    <lineage>
        <taxon>Bacteria</taxon>
        <taxon>Pseudomonadati</taxon>
        <taxon>Pseudomonadota</taxon>
        <taxon>Gammaproteobacteria</taxon>
        <taxon>Candidatus Competibacteraceae</taxon>
        <taxon>Candidatus Contendibacter</taxon>
    </lineage>
</organism>
<comment type="similarity">
    <text evidence="5">Belongs to the AB hydrolase superfamily. Carboxylesterase BioH family.</text>
</comment>
<dbReference type="GO" id="GO:0009102">
    <property type="term" value="P:biotin biosynthetic process"/>
    <property type="evidence" value="ECO:0007669"/>
    <property type="project" value="UniProtKB-UniRule"/>
</dbReference>
<accession>A0A2G6PE91</accession>
<evidence type="ECO:0000256" key="5">
    <source>
        <dbReference type="HAMAP-Rule" id="MF_01260"/>
    </source>
</evidence>
<dbReference type="Pfam" id="PF00561">
    <property type="entry name" value="Abhydrolase_1"/>
    <property type="match status" value="1"/>
</dbReference>
<keyword evidence="2 5" id="KW-0963">Cytoplasm</keyword>
<dbReference type="GO" id="GO:0090499">
    <property type="term" value="F:pimelyl-[acyl-carrier protein] methyl ester esterase activity"/>
    <property type="evidence" value="ECO:0007669"/>
    <property type="project" value="UniProtKB-EC"/>
</dbReference>
<comment type="function">
    <text evidence="5">The physiological role of BioH is to remove the methyl group introduced by BioC when the pimeloyl moiety is complete. It allows to synthesize pimeloyl-ACP via the fatty acid synthetic pathway through the hydrolysis of the ester bonds of pimeloyl-ACP esters.</text>
</comment>
<dbReference type="UniPathway" id="UPA00078"/>
<comment type="catalytic activity">
    <reaction evidence="5">
        <text>6-carboxyhexanoyl-[ACP] methyl ester + H2O = 6-carboxyhexanoyl-[ACP] + methanol + H(+)</text>
        <dbReference type="Rhea" id="RHEA:42700"/>
        <dbReference type="Rhea" id="RHEA-COMP:9955"/>
        <dbReference type="Rhea" id="RHEA-COMP:10186"/>
        <dbReference type="ChEBI" id="CHEBI:15377"/>
        <dbReference type="ChEBI" id="CHEBI:15378"/>
        <dbReference type="ChEBI" id="CHEBI:17790"/>
        <dbReference type="ChEBI" id="CHEBI:78846"/>
        <dbReference type="ChEBI" id="CHEBI:82735"/>
        <dbReference type="EC" id="3.1.1.85"/>
    </reaction>
</comment>
<dbReference type="AlphaFoldDB" id="A0A2G6PE91"/>
<dbReference type="PANTHER" id="PTHR43194">
    <property type="entry name" value="HYDROLASE ALPHA/BETA FOLD FAMILY"/>
    <property type="match status" value="1"/>
</dbReference>
<keyword evidence="1 5" id="KW-0719">Serine esterase</keyword>
<feature type="active site" evidence="5">
    <location>
        <position position="252"/>
    </location>
</feature>
<feature type="domain" description="AB hydrolase-1" evidence="6">
    <location>
        <begin position="31"/>
        <end position="258"/>
    </location>
</feature>
<keyword evidence="4 5" id="KW-0378">Hydrolase</keyword>
<evidence type="ECO:0000256" key="2">
    <source>
        <dbReference type="ARBA" id="ARBA00022490"/>
    </source>
</evidence>
<keyword evidence="3 5" id="KW-0093">Biotin biosynthesis</keyword>
<feature type="binding site" evidence="5">
    <location>
        <begin position="98"/>
        <end position="99"/>
    </location>
    <ligand>
        <name>substrate</name>
    </ligand>
</feature>
<comment type="subunit">
    <text evidence="5">Monomer.</text>
</comment>
<dbReference type="InterPro" id="IPR050228">
    <property type="entry name" value="Carboxylesterase_BioH"/>
</dbReference>
<dbReference type="HAMAP" id="MF_01260">
    <property type="entry name" value="Carboxylester"/>
    <property type="match status" value="1"/>
</dbReference>
<name>A0A2G6PE91_9GAMM</name>
<gene>
    <name evidence="5 7" type="primary">bioH</name>
    <name evidence="7" type="ORF">CSA09_04730</name>
</gene>
<feature type="binding site" evidence="5">
    <location>
        <position position="252"/>
    </location>
    <ligand>
        <name>substrate</name>
    </ligand>
</feature>
<evidence type="ECO:0000256" key="3">
    <source>
        <dbReference type="ARBA" id="ARBA00022756"/>
    </source>
</evidence>
<dbReference type="InterPro" id="IPR029058">
    <property type="entry name" value="AB_hydrolase_fold"/>
</dbReference>
<evidence type="ECO:0000256" key="4">
    <source>
        <dbReference type="ARBA" id="ARBA00022801"/>
    </source>
</evidence>
<evidence type="ECO:0000259" key="6">
    <source>
        <dbReference type="Pfam" id="PF00561"/>
    </source>
</evidence>
<evidence type="ECO:0000313" key="7">
    <source>
        <dbReference type="EMBL" id="PIE82858.1"/>
    </source>
</evidence>